<evidence type="ECO:0000313" key="2">
    <source>
        <dbReference type="EMBL" id="EPE28468.1"/>
    </source>
</evidence>
<dbReference type="CDD" id="cd01709">
    <property type="entry name" value="RT_like_1"/>
    <property type="match status" value="1"/>
</dbReference>
<dbReference type="KEGG" id="glz:GLAREA_09589"/>
<reference evidence="2 3" key="1">
    <citation type="journal article" date="2013" name="BMC Genomics">
        <title>Genomics-driven discovery of the pneumocandin biosynthetic gene cluster in the fungus Glarea lozoyensis.</title>
        <authorList>
            <person name="Chen L."/>
            <person name="Yue Q."/>
            <person name="Zhang X."/>
            <person name="Xiang M."/>
            <person name="Wang C."/>
            <person name="Li S."/>
            <person name="Che Y."/>
            <person name="Ortiz-Lopez F.J."/>
            <person name="Bills G.F."/>
            <person name="Liu X."/>
            <person name="An Z."/>
        </authorList>
    </citation>
    <scope>NUCLEOTIDE SEQUENCE [LARGE SCALE GENOMIC DNA]</scope>
    <source>
        <strain evidence="3">ATCC 20868 / MF5171</strain>
    </source>
</reference>
<gene>
    <name evidence="2" type="ORF">GLAREA_09589</name>
</gene>
<evidence type="ECO:0008006" key="4">
    <source>
        <dbReference type="Google" id="ProtNLM"/>
    </source>
</evidence>
<feature type="region of interest" description="Disordered" evidence="1">
    <location>
        <begin position="443"/>
        <end position="463"/>
    </location>
</feature>
<keyword evidence="3" id="KW-1185">Reference proteome</keyword>
<feature type="compositionally biased region" description="Low complexity" evidence="1">
    <location>
        <begin position="421"/>
        <end position="431"/>
    </location>
</feature>
<dbReference type="OMA" id="ANCFGRE"/>
<dbReference type="PANTHER" id="PTHR37015">
    <property type="entry name" value="REVERSE TRANSCRIPTASE DOMAIN-CONTAINING PROTEIN"/>
    <property type="match status" value="1"/>
</dbReference>
<dbReference type="RefSeq" id="XP_008084376.1">
    <property type="nucleotide sequence ID" value="XM_008086185.1"/>
</dbReference>
<organism evidence="2 3">
    <name type="scientific">Glarea lozoyensis (strain ATCC 20868 / MF5171)</name>
    <dbReference type="NCBI Taxonomy" id="1116229"/>
    <lineage>
        <taxon>Eukaryota</taxon>
        <taxon>Fungi</taxon>
        <taxon>Dikarya</taxon>
        <taxon>Ascomycota</taxon>
        <taxon>Pezizomycotina</taxon>
        <taxon>Leotiomycetes</taxon>
        <taxon>Helotiales</taxon>
        <taxon>Helotiaceae</taxon>
        <taxon>Glarea</taxon>
    </lineage>
</organism>
<dbReference type="EMBL" id="KE145368">
    <property type="protein sequence ID" value="EPE28468.1"/>
    <property type="molecule type" value="Genomic_DNA"/>
</dbReference>
<proteinExistence type="predicted"/>
<evidence type="ECO:0000256" key="1">
    <source>
        <dbReference type="SAM" id="MobiDB-lite"/>
    </source>
</evidence>
<dbReference type="Proteomes" id="UP000016922">
    <property type="component" value="Unassembled WGS sequence"/>
</dbReference>
<feature type="compositionally biased region" description="Acidic residues" evidence="1">
    <location>
        <begin position="443"/>
        <end position="460"/>
    </location>
</feature>
<dbReference type="HOGENOM" id="CLU_008952_0_0_1"/>
<accession>S3DPS3</accession>
<name>S3DPS3_GLAL2</name>
<dbReference type="OrthoDB" id="74545at2759"/>
<feature type="region of interest" description="Disordered" evidence="1">
    <location>
        <begin position="407"/>
        <end position="431"/>
    </location>
</feature>
<protein>
    <recommendedName>
        <fullName evidence="4">Reverse transcriptase domain-containing protein</fullName>
    </recommendedName>
</protein>
<dbReference type="eggNOG" id="ENOG502QSPR">
    <property type="taxonomic scope" value="Eukaryota"/>
</dbReference>
<sequence>MSSSVFSETLQEITTTKLSELSRRRTIFEDQKASVVAASQAQPDQKLRLAILSDGLKQCFAVKTAKRKRGDRRGGPGSIIRGSTDDPSLEILLKNFDRFSEQARYDPSISARIMDDWEITLKKRLDVQSLKYQYAALYGKLVTEWLSSSETIESPVKTSETQTQPRDSSRAEWEELVFADFKTDETKISSYLGNLFGKNGTNDQAIKALEKLRKDVEAFEISMSVPGQINNVNLKWAINGLLSAGLLSEEKNTVLRDFLSSTVILTEVADVLNMRMSSLHTWSWETDVPIEQRRHVTGAFHMYIDEDLLQAIFLQYIGVKWSVFFKNAFISFSKHEDVWTSLRQPVSSTDLKRREYFLGKQSKKPSVQAKRQKLYKSRFFMSQLPSDLYGSGTANAQGEEEVVHVGGRTMQTARAPRRQLASKAARKSAPSANFNRYMSAEVDEDCSDESDDDDTEDEDATSQSPMATKQFLLHLVASEIIVNTKLHGEITVTRSEFESFLPWLPHSTIYAVLNFFGVSEKWLIFFRKFLEAPLKFVSDGPGVSSKIRKRGCPGAHALSSMFSETVLFCLDYSVNQNADGLQLFRMHDDFWMWSPSQEKVVRAWKAVEAFRAVMGVSLNETKTGTVRVLGEDTGVAPSPDAALPAGEIRWGFLLLDPVTGRFVIDQDMVDKHIEDLKSQLDNKKGSVFSWIQAWNTYAGTFFKTNFGRPANCFGRGHVDMMLSTMTRIQTRIFSDSNVVEFLKSTLEERFGIKDIPDGYLYFPTGLGGLELQNPFIGTLQVRDAVFEQPATVIDDFIDGERMAYNAAKKAFDNSEVQRHSIGDPNFVPHDGDTFFSFEEFSRYREEFRSPSADGNLLSVFKDLLKQPSPEFLDATPEEMMLLNKYAANASMSDGYMRWVAQLYGPEMVDRFGGLKIVDAGLLPIGMVNLFRSGRVQWKG</sequence>
<dbReference type="PANTHER" id="PTHR37015:SF2">
    <property type="entry name" value="REVERSE TRANSCRIPTASE DOMAIN-CONTAINING PROTEIN"/>
    <property type="match status" value="1"/>
</dbReference>
<dbReference type="AlphaFoldDB" id="S3DPS3"/>
<dbReference type="GeneID" id="19468636"/>
<evidence type="ECO:0000313" key="3">
    <source>
        <dbReference type="Proteomes" id="UP000016922"/>
    </source>
</evidence>